<proteinExistence type="predicted"/>
<dbReference type="AlphaFoldDB" id="G5ABL9"/>
<name>G5ABL9_PHYSP</name>
<dbReference type="EMBL" id="JH159163">
    <property type="protein sequence ID" value="EGZ06744.1"/>
    <property type="molecule type" value="Genomic_DNA"/>
</dbReference>
<keyword evidence="1" id="KW-0472">Membrane</keyword>
<keyword evidence="1" id="KW-1133">Transmembrane helix</keyword>
<keyword evidence="1" id="KW-0812">Transmembrane</keyword>
<accession>G5ABL9</accession>
<dbReference type="RefSeq" id="XP_009537508.1">
    <property type="nucleotide sequence ID" value="XM_009539213.1"/>
</dbReference>
<sequence length="187" mass="20811">MGTTTDTDGAVEVYTKPTIEADLAIISAPETLSRVFSDKERQRFIDRAAQLLFTSEFVTPLALYTKFVVPFIFAACTAILFHLPNHDYDDAVLKENISCVAMLGVSELLVLLVCSAILQRRLDIPMLHMVSFGLAYGGRMVQTNLFLAIFYPIQNSQWYAASIEFITCTVHYTKTCLLLTSSAPLRG</sequence>
<dbReference type="GeneID" id="20642803"/>
<keyword evidence="3" id="KW-1185">Reference proteome</keyword>
<gene>
    <name evidence="2" type="ORF">PHYSODRAFT_306917</name>
</gene>
<dbReference type="Proteomes" id="UP000002640">
    <property type="component" value="Unassembled WGS sequence"/>
</dbReference>
<reference evidence="2 3" key="1">
    <citation type="journal article" date="2006" name="Science">
        <title>Phytophthora genome sequences uncover evolutionary origins and mechanisms of pathogenesis.</title>
        <authorList>
            <person name="Tyler B.M."/>
            <person name="Tripathy S."/>
            <person name="Zhang X."/>
            <person name="Dehal P."/>
            <person name="Jiang R.H."/>
            <person name="Aerts A."/>
            <person name="Arredondo F.D."/>
            <person name="Baxter L."/>
            <person name="Bensasson D."/>
            <person name="Beynon J.L."/>
            <person name="Chapman J."/>
            <person name="Damasceno C.M."/>
            <person name="Dorrance A.E."/>
            <person name="Dou D."/>
            <person name="Dickerman A.W."/>
            <person name="Dubchak I.L."/>
            <person name="Garbelotto M."/>
            <person name="Gijzen M."/>
            <person name="Gordon S.G."/>
            <person name="Govers F."/>
            <person name="Grunwald N.J."/>
            <person name="Huang W."/>
            <person name="Ivors K.L."/>
            <person name="Jones R.W."/>
            <person name="Kamoun S."/>
            <person name="Krampis K."/>
            <person name="Lamour K.H."/>
            <person name="Lee M.K."/>
            <person name="McDonald W.H."/>
            <person name="Medina M."/>
            <person name="Meijer H.J."/>
            <person name="Nordberg E.K."/>
            <person name="Maclean D.J."/>
            <person name="Ospina-Giraldo M.D."/>
            <person name="Morris P.F."/>
            <person name="Phuntumart V."/>
            <person name="Putnam N.H."/>
            <person name="Rash S."/>
            <person name="Rose J.K."/>
            <person name="Sakihama Y."/>
            <person name="Salamov A.A."/>
            <person name="Savidor A."/>
            <person name="Scheuring C.F."/>
            <person name="Smith B.M."/>
            <person name="Sobral B.W."/>
            <person name="Terry A."/>
            <person name="Torto-Alalibo T.A."/>
            <person name="Win J."/>
            <person name="Xu Z."/>
            <person name="Zhang H."/>
            <person name="Grigoriev I.V."/>
            <person name="Rokhsar D.S."/>
            <person name="Boore J.L."/>
        </authorList>
    </citation>
    <scope>NUCLEOTIDE SEQUENCE [LARGE SCALE GENOMIC DNA]</scope>
    <source>
        <strain evidence="2 3">P6497</strain>
    </source>
</reference>
<evidence type="ECO:0000313" key="3">
    <source>
        <dbReference type="Proteomes" id="UP000002640"/>
    </source>
</evidence>
<feature type="transmembrane region" description="Helical" evidence="1">
    <location>
        <begin position="61"/>
        <end position="83"/>
    </location>
</feature>
<dbReference type="InParanoid" id="G5ABL9"/>
<evidence type="ECO:0000256" key="1">
    <source>
        <dbReference type="SAM" id="Phobius"/>
    </source>
</evidence>
<evidence type="ECO:0000313" key="2">
    <source>
        <dbReference type="EMBL" id="EGZ06744.1"/>
    </source>
</evidence>
<organism evidence="2 3">
    <name type="scientific">Phytophthora sojae (strain P6497)</name>
    <name type="common">Soybean stem and root rot agent</name>
    <name type="synonym">Phytophthora megasperma f. sp. glycines</name>
    <dbReference type="NCBI Taxonomy" id="1094619"/>
    <lineage>
        <taxon>Eukaryota</taxon>
        <taxon>Sar</taxon>
        <taxon>Stramenopiles</taxon>
        <taxon>Oomycota</taxon>
        <taxon>Peronosporomycetes</taxon>
        <taxon>Peronosporales</taxon>
        <taxon>Peronosporaceae</taxon>
        <taxon>Phytophthora</taxon>
    </lineage>
</organism>
<protein>
    <submittedName>
        <fullName evidence="2">Uncharacterized protein</fullName>
    </submittedName>
</protein>
<feature type="transmembrane region" description="Helical" evidence="1">
    <location>
        <begin position="95"/>
        <end position="118"/>
    </location>
</feature>
<dbReference type="KEGG" id="psoj:PHYSODRAFT_306917"/>